<proteinExistence type="predicted"/>
<feature type="region of interest" description="Disordered" evidence="2">
    <location>
        <begin position="1"/>
        <end position="30"/>
    </location>
</feature>
<dbReference type="Proteomes" id="UP001162640">
    <property type="component" value="Unassembled WGS sequence"/>
</dbReference>
<dbReference type="PANTHER" id="PTHR43215">
    <property type="entry name" value="RADIAL SPOKE HEAD 1 HOMOLOG"/>
    <property type="match status" value="1"/>
</dbReference>
<keyword evidence="1" id="KW-0677">Repeat</keyword>
<dbReference type="EMBL" id="BLQM01000105">
    <property type="protein sequence ID" value="GMH64253.1"/>
    <property type="molecule type" value="Genomic_DNA"/>
</dbReference>
<feature type="compositionally biased region" description="Basic and acidic residues" evidence="2">
    <location>
        <begin position="436"/>
        <end position="447"/>
    </location>
</feature>
<reference evidence="4" key="1">
    <citation type="journal article" date="2023" name="Commun. Biol.">
        <title>Genome analysis of Parmales, the sister group of diatoms, reveals the evolutionary specialization of diatoms from phago-mixotrophs to photoautotrophs.</title>
        <authorList>
            <person name="Ban H."/>
            <person name="Sato S."/>
            <person name="Yoshikawa S."/>
            <person name="Yamada K."/>
            <person name="Nakamura Y."/>
            <person name="Ichinomiya M."/>
            <person name="Sato N."/>
            <person name="Blanc-Mathieu R."/>
            <person name="Endo H."/>
            <person name="Kuwata A."/>
            <person name="Ogata H."/>
        </authorList>
    </citation>
    <scope>NUCLEOTIDE SEQUENCE [LARGE SCALE GENOMIC DNA]</scope>
</reference>
<organism evidence="3 4">
    <name type="scientific">Triparma laevis f. inornata</name>
    <dbReference type="NCBI Taxonomy" id="1714386"/>
    <lineage>
        <taxon>Eukaryota</taxon>
        <taxon>Sar</taxon>
        <taxon>Stramenopiles</taxon>
        <taxon>Ochrophyta</taxon>
        <taxon>Bolidophyceae</taxon>
        <taxon>Parmales</taxon>
        <taxon>Triparmaceae</taxon>
        <taxon>Triparma</taxon>
    </lineage>
</organism>
<evidence type="ECO:0000256" key="1">
    <source>
        <dbReference type="ARBA" id="ARBA00022737"/>
    </source>
</evidence>
<feature type="region of interest" description="Disordered" evidence="2">
    <location>
        <begin position="391"/>
        <end position="422"/>
    </location>
</feature>
<accession>A0A9W7A7V3</accession>
<feature type="region of interest" description="Disordered" evidence="2">
    <location>
        <begin position="436"/>
        <end position="459"/>
    </location>
</feature>
<comment type="caution">
    <text evidence="3">The sequence shown here is derived from an EMBL/GenBank/DDBJ whole genome shotgun (WGS) entry which is preliminary data.</text>
</comment>
<dbReference type="SMART" id="SM00698">
    <property type="entry name" value="MORN"/>
    <property type="match status" value="5"/>
</dbReference>
<sequence>MSHSPTREAHGGPNEHEHGSLAGTHSSASTDVKSKGVEAYFKRITNKHVLKIYKQLLIKAYLPKKHIHFIEDMYGSEKVRAKGAKSVAKDVGGMPMGAVSLQTYRKIFDARSFDRYGKIKSNKLSEKEKMIADLQATFANQASAQIEEEGGGKKGSAVEELKTPTWKIGYKKTEYGPPGNERFYSYDGDWLSGSMQGGGTYKFADGMIYTGSFNDNRPHGVGKATYSSGTTYEGEWWEGYLHGEGTCVYQVGTVYSGIWDRGYRHGHGKLTFKTGSYYEGDFVRGRFEGRGTYYSKDTGVTYVGSFENGYLAKTGTVYFPNGTSVVKEWPNGMEKLSFRKAISLIEDEKVQAGALKRSQYQSLYAAIRVAELQTYVDDVRLDIKEERKEKKLEAQEEKKRLQREQREKERDRRLQSLLNADGEAIEGAEEEVKLLRLEKEEAMRGRGETPTGDPGMGKL</sequence>
<dbReference type="PANTHER" id="PTHR43215:SF14">
    <property type="entry name" value="RADIAL SPOKE HEAD 1 HOMOLOG"/>
    <property type="match status" value="1"/>
</dbReference>
<feature type="compositionally biased region" description="Basic and acidic residues" evidence="2">
    <location>
        <begin position="391"/>
        <end position="414"/>
    </location>
</feature>
<protein>
    <submittedName>
        <fullName evidence="3">Uncharacterized protein</fullName>
    </submittedName>
</protein>
<evidence type="ECO:0000313" key="3">
    <source>
        <dbReference type="EMBL" id="GMH64253.1"/>
    </source>
</evidence>
<dbReference type="SUPFAM" id="SSF82185">
    <property type="entry name" value="Histone H3 K4-specific methyltransferase SET7/9 N-terminal domain"/>
    <property type="match status" value="2"/>
</dbReference>
<gene>
    <name evidence="3" type="ORF">TL16_g03923</name>
</gene>
<evidence type="ECO:0000256" key="2">
    <source>
        <dbReference type="SAM" id="MobiDB-lite"/>
    </source>
</evidence>
<evidence type="ECO:0000313" key="4">
    <source>
        <dbReference type="Proteomes" id="UP001162640"/>
    </source>
</evidence>
<feature type="compositionally biased region" description="Basic and acidic residues" evidence="2">
    <location>
        <begin position="1"/>
        <end position="19"/>
    </location>
</feature>
<name>A0A9W7A7V3_9STRA</name>
<dbReference type="InterPro" id="IPR003409">
    <property type="entry name" value="MORN"/>
</dbReference>
<dbReference type="Pfam" id="PF02493">
    <property type="entry name" value="MORN"/>
    <property type="match status" value="5"/>
</dbReference>
<dbReference type="Gene3D" id="2.20.110.10">
    <property type="entry name" value="Histone H3 K4-specific methyltransferase SET7/9 N-terminal domain"/>
    <property type="match status" value="2"/>
</dbReference>
<dbReference type="AlphaFoldDB" id="A0A9W7A7V3"/>